<evidence type="ECO:0000256" key="3">
    <source>
        <dbReference type="ARBA" id="ARBA00012438"/>
    </source>
</evidence>
<dbReference type="InterPro" id="IPR003660">
    <property type="entry name" value="HAMP_dom"/>
</dbReference>
<dbReference type="CDD" id="cd00082">
    <property type="entry name" value="HisKA"/>
    <property type="match status" value="1"/>
</dbReference>
<dbReference type="SUPFAM" id="SSF55874">
    <property type="entry name" value="ATPase domain of HSP90 chaperone/DNA topoisomerase II/histidine kinase"/>
    <property type="match status" value="1"/>
</dbReference>
<keyword evidence="4" id="KW-1003">Cell membrane</keyword>
<feature type="domain" description="HAMP" evidence="14">
    <location>
        <begin position="81"/>
        <end position="128"/>
    </location>
</feature>
<keyword evidence="12" id="KW-0812">Transmembrane</keyword>
<dbReference type="Gene3D" id="6.10.340.10">
    <property type="match status" value="1"/>
</dbReference>
<evidence type="ECO:0000256" key="1">
    <source>
        <dbReference type="ARBA" id="ARBA00000085"/>
    </source>
</evidence>
<proteinExistence type="predicted"/>
<dbReference type="PROSITE" id="PS50109">
    <property type="entry name" value="HIS_KIN"/>
    <property type="match status" value="1"/>
</dbReference>
<evidence type="ECO:0000256" key="4">
    <source>
        <dbReference type="ARBA" id="ARBA00022475"/>
    </source>
</evidence>
<comment type="caution">
    <text evidence="15">The sequence shown here is derived from an EMBL/GenBank/DDBJ whole genome shotgun (WGS) entry which is preliminary data.</text>
</comment>
<evidence type="ECO:0000256" key="7">
    <source>
        <dbReference type="ARBA" id="ARBA00022741"/>
    </source>
</evidence>
<dbReference type="InterPro" id="IPR050736">
    <property type="entry name" value="Sensor_HK_Regulatory"/>
</dbReference>
<keyword evidence="5" id="KW-0597">Phosphoprotein</keyword>
<keyword evidence="16" id="KW-1185">Reference proteome</keyword>
<dbReference type="SMART" id="SM00387">
    <property type="entry name" value="HATPase_c"/>
    <property type="match status" value="1"/>
</dbReference>
<evidence type="ECO:0000256" key="10">
    <source>
        <dbReference type="ARBA" id="ARBA00023012"/>
    </source>
</evidence>
<comment type="catalytic activity">
    <reaction evidence="1">
        <text>ATP + protein L-histidine = ADP + protein N-phospho-L-histidine.</text>
        <dbReference type="EC" id="2.7.13.3"/>
    </reaction>
</comment>
<dbReference type="GO" id="GO:0016301">
    <property type="term" value="F:kinase activity"/>
    <property type="evidence" value="ECO:0007669"/>
    <property type="project" value="UniProtKB-KW"/>
</dbReference>
<dbReference type="SUPFAM" id="SSF47384">
    <property type="entry name" value="Homodimeric domain of signal transducing histidine kinase"/>
    <property type="match status" value="1"/>
</dbReference>
<organism evidence="15 16">
    <name type="scientific">Paenibacillus agricola</name>
    <dbReference type="NCBI Taxonomy" id="2716264"/>
    <lineage>
        <taxon>Bacteria</taxon>
        <taxon>Bacillati</taxon>
        <taxon>Bacillota</taxon>
        <taxon>Bacilli</taxon>
        <taxon>Bacillales</taxon>
        <taxon>Paenibacillaceae</taxon>
        <taxon>Paenibacillus</taxon>
    </lineage>
</organism>
<dbReference type="InterPro" id="IPR004358">
    <property type="entry name" value="Sig_transdc_His_kin-like_C"/>
</dbReference>
<keyword evidence="11 12" id="KW-0472">Membrane</keyword>
<evidence type="ECO:0000256" key="11">
    <source>
        <dbReference type="ARBA" id="ARBA00023136"/>
    </source>
</evidence>
<evidence type="ECO:0000259" key="14">
    <source>
        <dbReference type="PROSITE" id="PS50885"/>
    </source>
</evidence>
<gene>
    <name evidence="15" type="ORF">G9U52_23180</name>
</gene>
<feature type="transmembrane region" description="Helical" evidence="12">
    <location>
        <begin position="50"/>
        <end position="71"/>
    </location>
</feature>
<evidence type="ECO:0000256" key="12">
    <source>
        <dbReference type="SAM" id="Phobius"/>
    </source>
</evidence>
<feature type="domain" description="Histidine kinase" evidence="13">
    <location>
        <begin position="136"/>
        <end position="351"/>
    </location>
</feature>
<evidence type="ECO:0000256" key="8">
    <source>
        <dbReference type="ARBA" id="ARBA00022777"/>
    </source>
</evidence>
<evidence type="ECO:0000256" key="2">
    <source>
        <dbReference type="ARBA" id="ARBA00004651"/>
    </source>
</evidence>
<dbReference type="InterPro" id="IPR036890">
    <property type="entry name" value="HATPase_C_sf"/>
</dbReference>
<evidence type="ECO:0000256" key="5">
    <source>
        <dbReference type="ARBA" id="ARBA00022553"/>
    </source>
</evidence>
<dbReference type="EMBL" id="JAAOIW010000009">
    <property type="protein sequence ID" value="NHN32727.1"/>
    <property type="molecule type" value="Genomic_DNA"/>
</dbReference>
<keyword evidence="10" id="KW-0902">Two-component regulatory system</keyword>
<dbReference type="PRINTS" id="PR00344">
    <property type="entry name" value="BCTRLSENSOR"/>
</dbReference>
<dbReference type="RefSeq" id="WP_166153016.1">
    <property type="nucleotide sequence ID" value="NZ_JAAOIW010000009.1"/>
</dbReference>
<comment type="subcellular location">
    <subcellularLocation>
        <location evidence="2">Cell membrane</location>
        <topology evidence="2">Multi-pass membrane protein</topology>
    </subcellularLocation>
</comment>
<keyword evidence="8 15" id="KW-0418">Kinase</keyword>
<dbReference type="PROSITE" id="PS50885">
    <property type="entry name" value="HAMP"/>
    <property type="match status" value="1"/>
</dbReference>
<dbReference type="InterPro" id="IPR003594">
    <property type="entry name" value="HATPase_dom"/>
</dbReference>
<dbReference type="Pfam" id="PF00512">
    <property type="entry name" value="HisKA"/>
    <property type="match status" value="1"/>
</dbReference>
<accession>A0ABX0JCY0</accession>
<evidence type="ECO:0000256" key="6">
    <source>
        <dbReference type="ARBA" id="ARBA00022679"/>
    </source>
</evidence>
<sequence>MNVRISRILRGLLGILVALLGQVACCALAFAVTSWLYVYMDMEVSGLTAQLINVTLGSIFAVFIIWMIGFFTRPKQLHFFHAIMEAMRQISQGNFNVSLEKNSRHQGHFDVFVDSINHMAQELKHMEAMRQEFISNVSHEIQSPLTSINGFAQALQHDQLSDQERQHYIHIIETESKRLSRLSDNLLKLTSLESEHHPFDPQSYRLDAQLRNLVLASEPQWLAKALDVDIELTHLRITADEEMLSQVWVNLLHNSIKFTPNGGSITVRLEKLETEIMVSFSDTGKGISEEDQRRMFERFFKADMSRNRTSSGSGLGLSIVKKIVERHQGSIHVDSKLGIGTTVTVTLPQDISALVSL</sequence>
<dbReference type="InterPro" id="IPR036097">
    <property type="entry name" value="HisK_dim/P_sf"/>
</dbReference>
<keyword evidence="9" id="KW-0067">ATP-binding</keyword>
<dbReference type="Gene3D" id="3.30.565.10">
    <property type="entry name" value="Histidine kinase-like ATPase, C-terminal domain"/>
    <property type="match status" value="1"/>
</dbReference>
<name>A0ABX0JCY0_9BACL</name>
<protein>
    <recommendedName>
        <fullName evidence="3">histidine kinase</fullName>
        <ecNumber evidence="3">2.7.13.3</ecNumber>
    </recommendedName>
</protein>
<dbReference type="PANTHER" id="PTHR43711:SF1">
    <property type="entry name" value="HISTIDINE KINASE 1"/>
    <property type="match status" value="1"/>
</dbReference>
<dbReference type="Proteomes" id="UP001165962">
    <property type="component" value="Unassembled WGS sequence"/>
</dbReference>
<dbReference type="InterPro" id="IPR003661">
    <property type="entry name" value="HisK_dim/P_dom"/>
</dbReference>
<keyword evidence="7" id="KW-0547">Nucleotide-binding</keyword>
<evidence type="ECO:0000256" key="9">
    <source>
        <dbReference type="ARBA" id="ARBA00022840"/>
    </source>
</evidence>
<evidence type="ECO:0000259" key="13">
    <source>
        <dbReference type="PROSITE" id="PS50109"/>
    </source>
</evidence>
<dbReference type="SMART" id="SM00388">
    <property type="entry name" value="HisKA"/>
    <property type="match status" value="1"/>
</dbReference>
<keyword evidence="6" id="KW-0808">Transferase</keyword>
<dbReference type="Gene3D" id="1.10.287.130">
    <property type="match status" value="1"/>
</dbReference>
<reference evidence="15" key="1">
    <citation type="submission" date="2020-03" db="EMBL/GenBank/DDBJ databases">
        <title>Draft sequencing of Paenibacilllus sp. S3N08.</title>
        <authorList>
            <person name="Kim D.-U."/>
        </authorList>
    </citation>
    <scope>NUCLEOTIDE SEQUENCE</scope>
    <source>
        <strain evidence="15">S3N08</strain>
    </source>
</reference>
<dbReference type="InterPro" id="IPR005467">
    <property type="entry name" value="His_kinase_dom"/>
</dbReference>
<dbReference type="CDD" id="cd06225">
    <property type="entry name" value="HAMP"/>
    <property type="match status" value="1"/>
</dbReference>
<feature type="transmembrane region" description="Helical" evidence="12">
    <location>
        <begin position="12"/>
        <end position="38"/>
    </location>
</feature>
<dbReference type="PANTHER" id="PTHR43711">
    <property type="entry name" value="TWO-COMPONENT HISTIDINE KINASE"/>
    <property type="match status" value="1"/>
</dbReference>
<evidence type="ECO:0000313" key="15">
    <source>
        <dbReference type="EMBL" id="NHN32727.1"/>
    </source>
</evidence>
<keyword evidence="12" id="KW-1133">Transmembrane helix</keyword>
<dbReference type="EC" id="2.7.13.3" evidence="3"/>
<dbReference type="Pfam" id="PF02518">
    <property type="entry name" value="HATPase_c"/>
    <property type="match status" value="1"/>
</dbReference>
<evidence type="ECO:0000313" key="16">
    <source>
        <dbReference type="Proteomes" id="UP001165962"/>
    </source>
</evidence>